<accession>A0A6J7M6R7</accession>
<evidence type="ECO:0000256" key="5">
    <source>
        <dbReference type="ARBA" id="ARBA00022840"/>
    </source>
</evidence>
<evidence type="ECO:0000313" key="8">
    <source>
        <dbReference type="EMBL" id="CAB4973234.1"/>
    </source>
</evidence>
<reference evidence="8" key="1">
    <citation type="submission" date="2020-05" db="EMBL/GenBank/DDBJ databases">
        <authorList>
            <person name="Chiriac C."/>
            <person name="Salcher M."/>
            <person name="Ghai R."/>
            <person name="Kavagutti S V."/>
        </authorList>
    </citation>
    <scope>NUCLEOTIDE SEQUENCE</scope>
</reference>
<dbReference type="SMART" id="SM00382">
    <property type="entry name" value="AAA"/>
    <property type="match status" value="1"/>
</dbReference>
<dbReference type="SUPFAM" id="SSF49785">
    <property type="entry name" value="Galactose-binding domain-like"/>
    <property type="match status" value="1"/>
</dbReference>
<dbReference type="Pfam" id="PF08530">
    <property type="entry name" value="PepX_C"/>
    <property type="match status" value="1"/>
</dbReference>
<dbReference type="PROSITE" id="PS50893">
    <property type="entry name" value="ABC_TRANSPORTER_2"/>
    <property type="match status" value="1"/>
</dbReference>
<feature type="domain" description="ABC transporter" evidence="7">
    <location>
        <begin position="597"/>
        <end position="825"/>
    </location>
</feature>
<dbReference type="InterPro" id="IPR017871">
    <property type="entry name" value="ABC_transporter-like_CS"/>
</dbReference>
<dbReference type="PANTHER" id="PTHR43335:SF4">
    <property type="entry name" value="ABC TRANSPORTER, ATP-BINDING PROTEIN"/>
    <property type="match status" value="1"/>
</dbReference>
<dbReference type="InterPro" id="IPR003593">
    <property type="entry name" value="AAA+_ATPase"/>
</dbReference>
<dbReference type="InterPro" id="IPR000383">
    <property type="entry name" value="Xaa-Pro-like_dom"/>
</dbReference>
<dbReference type="PANTHER" id="PTHR43335">
    <property type="entry name" value="ABC TRANSPORTER, ATP-BINDING PROTEIN"/>
    <property type="match status" value="1"/>
</dbReference>
<dbReference type="SUPFAM" id="SSF52540">
    <property type="entry name" value="P-loop containing nucleoside triphosphate hydrolases"/>
    <property type="match status" value="1"/>
</dbReference>
<keyword evidence="6" id="KW-0812">Transmembrane</keyword>
<dbReference type="EMBL" id="CAFBNE010000228">
    <property type="protein sequence ID" value="CAB4973234.1"/>
    <property type="molecule type" value="Genomic_DNA"/>
</dbReference>
<dbReference type="Gene3D" id="2.60.120.260">
    <property type="entry name" value="Galactose-binding domain-like"/>
    <property type="match status" value="1"/>
</dbReference>
<dbReference type="Pfam" id="PF02129">
    <property type="entry name" value="Peptidase_S15"/>
    <property type="match status" value="1"/>
</dbReference>
<dbReference type="GO" id="GO:0008239">
    <property type="term" value="F:dipeptidyl-peptidase activity"/>
    <property type="evidence" value="ECO:0007669"/>
    <property type="project" value="InterPro"/>
</dbReference>
<dbReference type="GO" id="GO:0005524">
    <property type="term" value="F:ATP binding"/>
    <property type="evidence" value="ECO:0007669"/>
    <property type="project" value="UniProtKB-KW"/>
</dbReference>
<evidence type="ECO:0000256" key="3">
    <source>
        <dbReference type="ARBA" id="ARBA00022741"/>
    </source>
</evidence>
<protein>
    <submittedName>
        <fullName evidence="8">Unannotated protein</fullName>
    </submittedName>
</protein>
<dbReference type="AlphaFoldDB" id="A0A6J7M6R7"/>
<keyword evidence="4" id="KW-0378">Hydrolase</keyword>
<evidence type="ECO:0000259" key="7">
    <source>
        <dbReference type="PROSITE" id="PS50893"/>
    </source>
</evidence>
<keyword evidence="5" id="KW-0067">ATP-binding</keyword>
<keyword evidence="6" id="KW-1133">Transmembrane helix</keyword>
<dbReference type="InterPro" id="IPR008979">
    <property type="entry name" value="Galactose-bd-like_sf"/>
</dbReference>
<dbReference type="SMART" id="SM00939">
    <property type="entry name" value="PepX_C"/>
    <property type="match status" value="1"/>
</dbReference>
<evidence type="ECO:0000256" key="6">
    <source>
        <dbReference type="SAM" id="Phobius"/>
    </source>
</evidence>
<evidence type="ECO:0000256" key="1">
    <source>
        <dbReference type="ARBA" id="ARBA00005417"/>
    </source>
</evidence>
<dbReference type="InterPro" id="IPR013736">
    <property type="entry name" value="Xaa-Pro_dipept_C"/>
</dbReference>
<keyword evidence="6" id="KW-0472">Membrane</keyword>
<feature type="transmembrane region" description="Helical" evidence="6">
    <location>
        <begin position="558"/>
        <end position="578"/>
    </location>
</feature>
<evidence type="ECO:0000256" key="2">
    <source>
        <dbReference type="ARBA" id="ARBA00022448"/>
    </source>
</evidence>
<dbReference type="Gene3D" id="3.40.50.300">
    <property type="entry name" value="P-loop containing nucleotide triphosphate hydrolases"/>
    <property type="match status" value="1"/>
</dbReference>
<evidence type="ECO:0000256" key="4">
    <source>
        <dbReference type="ARBA" id="ARBA00022801"/>
    </source>
</evidence>
<dbReference type="Pfam" id="PF00005">
    <property type="entry name" value="ABC_tran"/>
    <property type="match status" value="1"/>
</dbReference>
<dbReference type="PROSITE" id="PS00211">
    <property type="entry name" value="ABC_TRANSPORTER_1"/>
    <property type="match status" value="1"/>
</dbReference>
<dbReference type="InterPro" id="IPR029058">
    <property type="entry name" value="AB_hydrolase_fold"/>
</dbReference>
<dbReference type="GO" id="GO:0016887">
    <property type="term" value="F:ATP hydrolysis activity"/>
    <property type="evidence" value="ECO:0007669"/>
    <property type="project" value="InterPro"/>
</dbReference>
<comment type="similarity">
    <text evidence="1">Belongs to the ABC transporter superfamily.</text>
</comment>
<gene>
    <name evidence="8" type="ORF">UFOPK3772_03544</name>
</gene>
<sequence length="838" mass="87162">MALRRSRALASAAVGCLVASIVVIGAAQARASEVAVLPGGPTSISDPAPVQLDTALFLPDQTPAPAVLLAHGFGGSKESLTNQAEQLADRGFVVLTYSARGFGTSTGDISVNSPDFEIADAIALIDYLGTRDDVEQDAAGDPRVGIAGGSYGGALALLAGGYDARVDAIAADITWNDLETSLFGQSAIRDPEPRGAFKKLWTGWFFSVGLVDPAQGVTECGRFSPDWCRAYIDATAYGELTPASSALMRASSPATVTSNITAPTLLAAGEADSLFPIAQANATAEQIRAAHPQTPVKMVWHGGGHDGGINESERVQGLMADWFQTYLVDPAGGSASTTTTAFEATLAGGAISTEDSSSDPVVLQSATYPGIRGSSQLDVALAGPPQRILAPSGGTPAAITVLPGLGGSLGSLLSVPLPGQAAAFESQALDEPLTIVGASTVTLSIASTEPVEDVTLFASLRIVSASGRESFPQGLVAPIRLDRLDTSPVSLSIELPAIVAAAAAGDRLRLVLSTTDSAYLLPNRPALYDIALAGATPGTATLSVPLADMQPVQSGVAAYWWLLGTLPIIGLIIGLLAWKRPRSARDGERADLIGVPLAIEGLGKVYKGGYRAVDEVSFTVPQGVVLGLLGPNGAGKTTTMRMMMGLIRPTEGELFVYGQRVDAGSPVLSRVGALVEGAGFLPHLSGRENLDLYWRAAGRGDEESYLDEVLAIADLGTAIDRKVRSYSQGMRQRLGIAQAMLGKPDLLVLDEPTNGLDPPQIRAMRDVLHEYVEGGRTVIISSHMLSEVEQTCTDVVVMHRGRLVATGTVADLLRGRTGQRLEDVFLEIVGTDLTVGQS</sequence>
<organism evidence="8">
    <name type="scientific">freshwater metagenome</name>
    <dbReference type="NCBI Taxonomy" id="449393"/>
    <lineage>
        <taxon>unclassified sequences</taxon>
        <taxon>metagenomes</taxon>
        <taxon>ecological metagenomes</taxon>
    </lineage>
</organism>
<dbReference type="InterPro" id="IPR027417">
    <property type="entry name" value="P-loop_NTPase"/>
</dbReference>
<keyword evidence="3" id="KW-0547">Nucleotide-binding</keyword>
<proteinExistence type="inferred from homology"/>
<dbReference type="InterPro" id="IPR003439">
    <property type="entry name" value="ABC_transporter-like_ATP-bd"/>
</dbReference>
<keyword evidence="2" id="KW-0813">Transport</keyword>
<name>A0A6J7M6R7_9ZZZZ</name>
<dbReference type="Gene3D" id="3.40.50.1820">
    <property type="entry name" value="alpha/beta hydrolase"/>
    <property type="match status" value="1"/>
</dbReference>
<dbReference type="SUPFAM" id="SSF53474">
    <property type="entry name" value="alpha/beta-Hydrolases"/>
    <property type="match status" value="1"/>
</dbReference>